<evidence type="ECO:0000256" key="5">
    <source>
        <dbReference type="ARBA" id="ARBA00022670"/>
    </source>
</evidence>
<accession>A0ABY4QU68</accession>
<evidence type="ECO:0000256" key="11">
    <source>
        <dbReference type="ARBA" id="ARBA00023049"/>
    </source>
</evidence>
<keyword evidence="12 13" id="KW-0472">Membrane</keyword>
<evidence type="ECO:0000256" key="9">
    <source>
        <dbReference type="ARBA" id="ARBA00022833"/>
    </source>
</evidence>
<evidence type="ECO:0000256" key="2">
    <source>
        <dbReference type="ARBA" id="ARBA00004651"/>
    </source>
</evidence>
<comment type="similarity">
    <text evidence="3">Belongs to the peptidase M50B family.</text>
</comment>
<dbReference type="InterPro" id="IPR052348">
    <property type="entry name" value="Metallopeptidase_M50B"/>
</dbReference>
<evidence type="ECO:0000256" key="8">
    <source>
        <dbReference type="ARBA" id="ARBA00022801"/>
    </source>
</evidence>
<keyword evidence="10 13" id="KW-1133">Transmembrane helix</keyword>
<keyword evidence="6 13" id="KW-0812">Transmembrane</keyword>
<feature type="transmembrane region" description="Helical" evidence="13">
    <location>
        <begin position="12"/>
        <end position="34"/>
    </location>
</feature>
<sequence length="261" mass="28771">MSYPFRQPRRAAIRPSPIFLGVLALAVATGGYVYAVGNTLTRTTQFLAFLFVVGAWIVSLCLHEFGHAFLAWRFGDREVETRGYLTLNPLKYANWVLSLLLPVLFIMVGGIALPGGAVYLHHHYFRTKLQRSLVSLIGPAANAVLGVLLILLARDSLIANHRVFFAMVSFVASLQIMAAILNVLPIPGLDGYGAIEPYLSPQTQRSFEPVKPFGMLGLFVLLQVASLNRFFFDIIYGIFSAVGGNRSAASLGYDIMRFWIA</sequence>
<reference evidence="14" key="2">
    <citation type="submission" date="2022-05" db="EMBL/GenBank/DDBJ databases">
        <authorList>
            <person name="Kim J.-S."/>
            <person name="Lee K."/>
            <person name="Suh M."/>
            <person name="Eom M."/>
            <person name="Kim J.-S."/>
            <person name="Kim D.-S."/>
            <person name="Ko S.-H."/>
            <person name="Shin Y."/>
            <person name="Lee J.-S."/>
        </authorList>
    </citation>
    <scope>NUCLEOTIDE SEQUENCE</scope>
    <source>
        <strain evidence="14">N237</strain>
    </source>
</reference>
<protein>
    <submittedName>
        <fullName evidence="14">Site-2 protease family protein</fullName>
    </submittedName>
</protein>
<evidence type="ECO:0000256" key="13">
    <source>
        <dbReference type="SAM" id="Phobius"/>
    </source>
</evidence>
<keyword evidence="8" id="KW-0378">Hydrolase</keyword>
<evidence type="ECO:0000256" key="10">
    <source>
        <dbReference type="ARBA" id="ARBA00022989"/>
    </source>
</evidence>
<organism evidence="14 15">
    <name type="scientific">Jatrophihabitans telluris</name>
    <dbReference type="NCBI Taxonomy" id="2038343"/>
    <lineage>
        <taxon>Bacteria</taxon>
        <taxon>Bacillati</taxon>
        <taxon>Actinomycetota</taxon>
        <taxon>Actinomycetes</taxon>
        <taxon>Jatrophihabitantales</taxon>
        <taxon>Jatrophihabitantaceae</taxon>
        <taxon>Jatrophihabitans</taxon>
    </lineage>
</organism>
<dbReference type="EMBL" id="CP097332">
    <property type="protein sequence ID" value="UQX86807.1"/>
    <property type="molecule type" value="Genomic_DNA"/>
</dbReference>
<name>A0ABY4QU68_9ACTN</name>
<dbReference type="PANTHER" id="PTHR35864">
    <property type="entry name" value="ZINC METALLOPROTEASE MJ0611-RELATED"/>
    <property type="match status" value="1"/>
</dbReference>
<keyword evidence="4" id="KW-1003">Cell membrane</keyword>
<evidence type="ECO:0000256" key="7">
    <source>
        <dbReference type="ARBA" id="ARBA00022723"/>
    </source>
</evidence>
<keyword evidence="7" id="KW-0479">Metal-binding</keyword>
<evidence type="ECO:0000256" key="3">
    <source>
        <dbReference type="ARBA" id="ARBA00007931"/>
    </source>
</evidence>
<keyword evidence="11" id="KW-0482">Metalloprotease</keyword>
<reference evidence="14" key="1">
    <citation type="journal article" date="2018" name="Int. J. Syst. Evol. Microbiol.">
        <title>Jatrophihabitans telluris sp. nov., isolated from sediment soil of lava forest wetlands and the emended description of the genus Jatrophihabitans.</title>
        <authorList>
            <person name="Lee K.C."/>
            <person name="Suh M.K."/>
            <person name="Eom M.K."/>
            <person name="Kim K.K."/>
            <person name="Kim J.S."/>
            <person name="Kim D.S."/>
            <person name="Ko S.H."/>
            <person name="Shin Y.K."/>
            <person name="Lee J.S."/>
        </authorList>
    </citation>
    <scope>NUCLEOTIDE SEQUENCE</scope>
    <source>
        <strain evidence="14">N237</strain>
    </source>
</reference>
<dbReference type="PANTHER" id="PTHR35864:SF1">
    <property type="entry name" value="ZINC METALLOPROTEASE YWHC-RELATED"/>
    <property type="match status" value="1"/>
</dbReference>
<evidence type="ECO:0000256" key="1">
    <source>
        <dbReference type="ARBA" id="ARBA00001947"/>
    </source>
</evidence>
<keyword evidence="5 14" id="KW-0645">Protease</keyword>
<evidence type="ECO:0000313" key="14">
    <source>
        <dbReference type="EMBL" id="UQX86807.1"/>
    </source>
</evidence>
<feature type="transmembrane region" description="Helical" evidence="13">
    <location>
        <begin position="164"/>
        <end position="184"/>
    </location>
</feature>
<gene>
    <name evidence="14" type="ORF">M6D93_10860</name>
</gene>
<feature type="transmembrane region" description="Helical" evidence="13">
    <location>
        <begin position="92"/>
        <end position="113"/>
    </location>
</feature>
<dbReference type="RefSeq" id="WP_249769191.1">
    <property type="nucleotide sequence ID" value="NZ_CP097332.1"/>
</dbReference>
<dbReference type="InterPro" id="IPR044537">
    <property type="entry name" value="Rip2-like"/>
</dbReference>
<comment type="subcellular location">
    <subcellularLocation>
        <location evidence="2">Cell membrane</location>
        <topology evidence="2">Multi-pass membrane protein</topology>
    </subcellularLocation>
</comment>
<keyword evidence="9" id="KW-0862">Zinc</keyword>
<dbReference type="Proteomes" id="UP001056336">
    <property type="component" value="Chromosome"/>
</dbReference>
<feature type="transmembrane region" description="Helical" evidence="13">
    <location>
        <begin position="133"/>
        <end position="152"/>
    </location>
</feature>
<keyword evidence="15" id="KW-1185">Reference proteome</keyword>
<comment type="cofactor">
    <cofactor evidence="1">
        <name>Zn(2+)</name>
        <dbReference type="ChEBI" id="CHEBI:29105"/>
    </cofactor>
</comment>
<feature type="transmembrane region" description="Helical" evidence="13">
    <location>
        <begin position="46"/>
        <end position="72"/>
    </location>
</feature>
<evidence type="ECO:0000256" key="12">
    <source>
        <dbReference type="ARBA" id="ARBA00023136"/>
    </source>
</evidence>
<dbReference type="GO" id="GO:0008233">
    <property type="term" value="F:peptidase activity"/>
    <property type="evidence" value="ECO:0007669"/>
    <property type="project" value="UniProtKB-KW"/>
</dbReference>
<evidence type="ECO:0000256" key="6">
    <source>
        <dbReference type="ARBA" id="ARBA00022692"/>
    </source>
</evidence>
<dbReference type="GO" id="GO:0006508">
    <property type="term" value="P:proteolysis"/>
    <property type="evidence" value="ECO:0007669"/>
    <property type="project" value="UniProtKB-KW"/>
</dbReference>
<evidence type="ECO:0000256" key="4">
    <source>
        <dbReference type="ARBA" id="ARBA00022475"/>
    </source>
</evidence>
<evidence type="ECO:0000313" key="15">
    <source>
        <dbReference type="Proteomes" id="UP001056336"/>
    </source>
</evidence>
<feature type="transmembrane region" description="Helical" evidence="13">
    <location>
        <begin position="213"/>
        <end position="232"/>
    </location>
</feature>
<dbReference type="CDD" id="cd06158">
    <property type="entry name" value="S2P-M50_like_1"/>
    <property type="match status" value="1"/>
</dbReference>
<proteinExistence type="inferred from homology"/>